<keyword evidence="2" id="KW-1185">Reference proteome</keyword>
<reference evidence="1 2" key="1">
    <citation type="submission" date="2023-04" db="EMBL/GenBank/DDBJ databases">
        <title>Genome of Basidiobolus ranarum AG-B5.</title>
        <authorList>
            <person name="Stajich J.E."/>
            <person name="Carter-House D."/>
            <person name="Gryganskyi A."/>
        </authorList>
    </citation>
    <scope>NUCLEOTIDE SEQUENCE [LARGE SCALE GENOMIC DNA]</scope>
    <source>
        <strain evidence="1 2">AG-B5</strain>
    </source>
</reference>
<dbReference type="PANTHER" id="PTHR15827:SF2">
    <property type="entry name" value="CYCLIN-DEPENDENT KINASE 2-INTERACTING PROTEIN"/>
    <property type="match status" value="1"/>
</dbReference>
<proteinExistence type="predicted"/>
<protein>
    <submittedName>
        <fullName evidence="1">Uncharacterized protein</fullName>
    </submittedName>
</protein>
<evidence type="ECO:0000313" key="2">
    <source>
        <dbReference type="Proteomes" id="UP001479436"/>
    </source>
</evidence>
<name>A0ABR2WSM2_9FUNG</name>
<accession>A0ABR2WSM2</accession>
<organism evidence="1 2">
    <name type="scientific">Basidiobolus ranarum</name>
    <dbReference type="NCBI Taxonomy" id="34480"/>
    <lineage>
        <taxon>Eukaryota</taxon>
        <taxon>Fungi</taxon>
        <taxon>Fungi incertae sedis</taxon>
        <taxon>Zoopagomycota</taxon>
        <taxon>Entomophthoromycotina</taxon>
        <taxon>Basidiobolomycetes</taxon>
        <taxon>Basidiobolales</taxon>
        <taxon>Basidiobolaceae</taxon>
        <taxon>Basidiobolus</taxon>
    </lineage>
</organism>
<comment type="caution">
    <text evidence="1">The sequence shown here is derived from an EMBL/GenBank/DDBJ whole genome shotgun (WGS) entry which is preliminary data.</text>
</comment>
<dbReference type="InterPro" id="IPR023250">
    <property type="entry name" value="Cyclin-dep_Kinase_2_interact"/>
</dbReference>
<sequence length="198" mass="22806">MSHPATRKLLHILESFQKCRKTWDELNIEGLTIANQLVNVKLQERYVDSEDTWLPRLETFSDVRCAYESKMSNLVAQMSDKLNLSLSKLTTQHRRMKAVLSQSESLLNDTYNFYGPKEAYDTITFRTFSLDAMVSLIRKAVLQYTKEITQKIMIVSVLATTDDRELAMSYLTAWLNEAHLKSGFLEDLDDILEVEAGL</sequence>
<evidence type="ECO:0000313" key="1">
    <source>
        <dbReference type="EMBL" id="KAK9764474.1"/>
    </source>
</evidence>
<dbReference type="Proteomes" id="UP001479436">
    <property type="component" value="Unassembled WGS sequence"/>
</dbReference>
<gene>
    <name evidence="1" type="ORF">K7432_007975</name>
</gene>
<dbReference type="PANTHER" id="PTHR15827">
    <property type="entry name" value="CYCLIN-DEPENDENT KINASE 2-INTERACTING PROTEIN"/>
    <property type="match status" value="1"/>
</dbReference>
<dbReference type="PRINTS" id="PR02040">
    <property type="entry name" value="CDK2IP"/>
</dbReference>
<dbReference type="EMBL" id="JASJQH010000421">
    <property type="protein sequence ID" value="KAK9764474.1"/>
    <property type="molecule type" value="Genomic_DNA"/>
</dbReference>